<proteinExistence type="inferred from homology"/>
<evidence type="ECO:0000256" key="9">
    <source>
        <dbReference type="ARBA" id="ARBA00023034"/>
    </source>
</evidence>
<feature type="transmembrane region" description="Helical" evidence="25">
    <location>
        <begin position="33"/>
        <end position="51"/>
    </location>
</feature>
<evidence type="ECO:0000256" key="14">
    <source>
        <dbReference type="ARBA" id="ARBA00043744"/>
    </source>
</evidence>
<evidence type="ECO:0000256" key="20">
    <source>
        <dbReference type="ARBA" id="ARBA00053014"/>
    </source>
</evidence>
<keyword evidence="12" id="KW-1015">Disulfide bond</keyword>
<evidence type="ECO:0000256" key="24">
    <source>
        <dbReference type="ARBA" id="ARBA00082849"/>
    </source>
</evidence>
<evidence type="ECO:0000256" key="23">
    <source>
        <dbReference type="ARBA" id="ARBA00080825"/>
    </source>
</evidence>
<keyword evidence="9" id="KW-0333">Golgi apparatus</keyword>
<evidence type="ECO:0000256" key="16">
    <source>
        <dbReference type="ARBA" id="ARBA00051061"/>
    </source>
</evidence>
<comment type="catalytic activity">
    <reaction evidence="16">
        <text>N-acetyl-alpha-neuraminosyl-(2-&gt;3)-beta-D-galactosyl-(1-&gt;3)-N-acetyl-beta-D-glucosaminyl-(1-&gt;3)-beta-D-galactosyl-(1-&gt;4)-beta-D-glucosyl-(1&lt;-&gt;1')-N-acyl-sphing-4-enine + CMP-N-acetyl-beta-neuraminate = N-acetyl-alpha-neuraminosyl-(2-&gt;3)-beta-D-galactosyl-(1-&gt;3)-[N-acetyl-alpha-neuraminosyl-(2-&gt;6)]-N-acetyl-beta-D-glucosaminyl-(1-&gt;3)-beta-D-galactosyl-(1-&gt;4)-beta-D-glucosyl-(1&lt;-&gt;1')-N-acyl-sphing-4-enine + CMP + H(+)</text>
        <dbReference type="Rhea" id="RHEA:47884"/>
        <dbReference type="ChEBI" id="CHEBI:15378"/>
        <dbReference type="ChEBI" id="CHEBI:57812"/>
        <dbReference type="ChEBI" id="CHEBI:60377"/>
        <dbReference type="ChEBI" id="CHEBI:88073"/>
        <dbReference type="ChEBI" id="CHEBI:88079"/>
    </reaction>
    <physiologicalReaction direction="left-to-right" evidence="16">
        <dbReference type="Rhea" id="RHEA:47885"/>
    </physiologicalReaction>
</comment>
<comment type="catalytic activity">
    <reaction evidence="17">
        <text>a ganglioside GT1b (d18:1(4E)) + CMP-N-acetyl-beta-neuraminate = a ganglioside GQ1balpha (d18:1(4E)) + CMP + H(+)</text>
        <dbReference type="Rhea" id="RHEA:41976"/>
        <dbReference type="ChEBI" id="CHEBI:15378"/>
        <dbReference type="ChEBI" id="CHEBI:57812"/>
        <dbReference type="ChEBI" id="CHEBI:60377"/>
        <dbReference type="ChEBI" id="CHEBI:78452"/>
        <dbReference type="ChEBI" id="CHEBI:78572"/>
    </reaction>
    <physiologicalReaction direction="left-to-right" evidence="17">
        <dbReference type="Rhea" id="RHEA:41977"/>
    </physiologicalReaction>
</comment>
<dbReference type="GO" id="GO:0001574">
    <property type="term" value="P:ganglioside biosynthetic process"/>
    <property type="evidence" value="ECO:0007669"/>
    <property type="project" value="TreeGrafter"/>
</dbReference>
<evidence type="ECO:0000256" key="12">
    <source>
        <dbReference type="ARBA" id="ARBA00023157"/>
    </source>
</evidence>
<dbReference type="GeneTree" id="ENSGT00940000160114"/>
<evidence type="ECO:0000256" key="10">
    <source>
        <dbReference type="ARBA" id="ARBA00023098"/>
    </source>
</evidence>
<evidence type="ECO:0000256" key="3">
    <source>
        <dbReference type="ARBA" id="ARBA00022676"/>
    </source>
</evidence>
<dbReference type="STRING" id="62062.ENSHHUP00000001242"/>
<dbReference type="AlphaFoldDB" id="A0A4W5JE79"/>
<reference evidence="26" key="2">
    <citation type="submission" date="2025-08" db="UniProtKB">
        <authorList>
            <consortium name="Ensembl"/>
        </authorList>
    </citation>
    <scope>IDENTIFICATION</scope>
</reference>
<reference evidence="26" key="3">
    <citation type="submission" date="2025-09" db="UniProtKB">
        <authorList>
            <consortium name="Ensembl"/>
        </authorList>
    </citation>
    <scope>IDENTIFICATION</scope>
</reference>
<dbReference type="FunFam" id="3.90.1480.20:FF:000009">
    <property type="entry name" value="alpha-N-acetylgalactosaminide alpha-2,6-sialyltransferase 6 isoform X2"/>
    <property type="match status" value="1"/>
</dbReference>
<dbReference type="GO" id="GO:0009311">
    <property type="term" value="P:oligosaccharide metabolic process"/>
    <property type="evidence" value="ECO:0007669"/>
    <property type="project" value="TreeGrafter"/>
</dbReference>
<dbReference type="PANTHER" id="PTHR45906">
    <property type="entry name" value="ALPHA-N-ACETYL-NEURAMINYL-2,3-BETA-GALACTOSYL-1, 3-N-ACETYL-GALACTOSAMINIDE ALPHA-2,6-SIALYLTRANSFERASE-LIKE"/>
    <property type="match status" value="1"/>
</dbReference>
<comment type="catalytic activity">
    <reaction evidence="18">
        <text>a globoside MSGG + CMP-N-acetyl-beta-neuraminate = a globoside DSGG + CMP + H(+)</text>
        <dbReference type="Rhea" id="RHEA:56088"/>
        <dbReference type="ChEBI" id="CHEBI:15378"/>
        <dbReference type="ChEBI" id="CHEBI:57812"/>
        <dbReference type="ChEBI" id="CHEBI:60377"/>
        <dbReference type="ChEBI" id="CHEBI:140623"/>
        <dbReference type="ChEBI" id="CHEBI:140624"/>
    </reaction>
    <physiologicalReaction direction="left-to-right" evidence="18">
        <dbReference type="Rhea" id="RHEA:56089"/>
    </physiologicalReaction>
</comment>
<keyword evidence="13" id="KW-0325">Glycoprotein</keyword>
<evidence type="ECO:0000256" key="13">
    <source>
        <dbReference type="ARBA" id="ARBA00023180"/>
    </source>
</evidence>
<keyword evidence="7" id="KW-0730">Sialic acid</keyword>
<keyword evidence="6" id="KW-0735">Signal-anchor</keyword>
<evidence type="ECO:0000256" key="4">
    <source>
        <dbReference type="ARBA" id="ARBA00022679"/>
    </source>
</evidence>
<keyword evidence="5 25" id="KW-0812">Transmembrane</keyword>
<keyword evidence="10" id="KW-0443">Lipid metabolism</keyword>
<reference evidence="27" key="1">
    <citation type="submission" date="2018-06" db="EMBL/GenBank/DDBJ databases">
        <title>Genome assembly of Danube salmon.</title>
        <authorList>
            <person name="Macqueen D.J."/>
            <person name="Gundappa M.K."/>
        </authorList>
    </citation>
    <scope>NUCLEOTIDE SEQUENCE [LARGE SCALE GENOMIC DNA]</scope>
</reference>
<evidence type="ECO:0000313" key="26">
    <source>
        <dbReference type="Ensembl" id="ENSHHUP00000001242.1"/>
    </source>
</evidence>
<name>A0A4W5JE79_9TELE</name>
<keyword evidence="8 25" id="KW-1133">Transmembrane helix</keyword>
<comment type="subcellular location">
    <subcellularLocation>
        <location evidence="1">Golgi apparatus membrane</location>
        <topology evidence="1">Single-pass type II membrane protein</topology>
    </subcellularLocation>
</comment>
<accession>A0A4W5JE79</accession>
<evidence type="ECO:0000256" key="7">
    <source>
        <dbReference type="ARBA" id="ARBA00022981"/>
    </source>
</evidence>
<comment type="catalytic activity">
    <reaction evidence="15">
        <text>3-O-[alpha-Neu5Ac-(2-&gt;3)-beta-D-Gal-(1-&gt;3)-alpha-D-GalNAc]-L-Thr-[protein] + CMP-N-acetyl-beta-neuraminate = a 3-O-{alpha-Neu5Ac-(2-&gt;3)-beta-D-Gal-(1-&gt;3)-[alpha-Neu5Ac-(2-&gt;6)]-alpha-D-GalNAc}-L-threonyl-[protein] + CMP + H(+)</text>
        <dbReference type="Rhea" id="RHEA:65284"/>
        <dbReference type="Rhea" id="RHEA-COMP:16762"/>
        <dbReference type="Rhea" id="RHEA-COMP:16763"/>
        <dbReference type="ChEBI" id="CHEBI:15378"/>
        <dbReference type="ChEBI" id="CHEBI:57812"/>
        <dbReference type="ChEBI" id="CHEBI:60377"/>
        <dbReference type="ChEBI" id="CHEBI:156396"/>
        <dbReference type="ChEBI" id="CHEBI:156398"/>
    </reaction>
    <physiologicalReaction direction="left-to-right" evidence="15">
        <dbReference type="Rhea" id="RHEA:65285"/>
    </physiologicalReaction>
</comment>
<dbReference type="GO" id="GO:0000139">
    <property type="term" value="C:Golgi membrane"/>
    <property type="evidence" value="ECO:0007669"/>
    <property type="project" value="UniProtKB-SubCell"/>
</dbReference>
<evidence type="ECO:0000256" key="11">
    <source>
        <dbReference type="ARBA" id="ARBA00023136"/>
    </source>
</evidence>
<dbReference type="Gene3D" id="3.90.1480.20">
    <property type="entry name" value="Glycosyl transferase family 29"/>
    <property type="match status" value="1"/>
</dbReference>
<organism evidence="26 27">
    <name type="scientific">Hucho hucho</name>
    <name type="common">huchen</name>
    <dbReference type="NCBI Taxonomy" id="62062"/>
    <lineage>
        <taxon>Eukaryota</taxon>
        <taxon>Metazoa</taxon>
        <taxon>Chordata</taxon>
        <taxon>Craniata</taxon>
        <taxon>Vertebrata</taxon>
        <taxon>Euteleostomi</taxon>
        <taxon>Actinopterygii</taxon>
        <taxon>Neopterygii</taxon>
        <taxon>Teleostei</taxon>
        <taxon>Protacanthopterygii</taxon>
        <taxon>Salmoniformes</taxon>
        <taxon>Salmonidae</taxon>
        <taxon>Salmoninae</taxon>
        <taxon>Hucho</taxon>
    </lineage>
</organism>
<dbReference type="Pfam" id="PF00777">
    <property type="entry name" value="Glyco_transf_29"/>
    <property type="match status" value="1"/>
</dbReference>
<evidence type="ECO:0000256" key="6">
    <source>
        <dbReference type="ARBA" id="ARBA00022968"/>
    </source>
</evidence>
<dbReference type="GO" id="GO:0001665">
    <property type="term" value="F:alpha-N-acetylgalactosaminide alpha-2,6-sialyltransferase activity"/>
    <property type="evidence" value="ECO:0007669"/>
    <property type="project" value="TreeGrafter"/>
</dbReference>
<comment type="catalytic activity">
    <reaction evidence="14">
        <text>a ganglioside GM1b (d18:1(4E)) + CMP-N-acetyl-beta-neuraminate = a ganglioside GD1alpha (d18:1(4E)) + CMP + H(+)</text>
        <dbReference type="Rhea" id="RHEA:41968"/>
        <dbReference type="ChEBI" id="CHEBI:15378"/>
        <dbReference type="ChEBI" id="CHEBI:57812"/>
        <dbReference type="ChEBI" id="CHEBI:60377"/>
        <dbReference type="ChEBI" id="CHEBI:78568"/>
        <dbReference type="ChEBI" id="CHEBI:78569"/>
    </reaction>
    <physiologicalReaction direction="left-to-right" evidence="14">
        <dbReference type="Rhea" id="RHEA:41969"/>
    </physiologicalReaction>
</comment>
<evidence type="ECO:0000256" key="22">
    <source>
        <dbReference type="ARBA" id="ARBA00077208"/>
    </source>
</evidence>
<dbReference type="Ensembl" id="ENSHHUT00000001274.1">
    <property type="protein sequence ID" value="ENSHHUP00000001242.1"/>
    <property type="gene ID" value="ENSHHUG00000000812.1"/>
</dbReference>
<evidence type="ECO:0000256" key="18">
    <source>
        <dbReference type="ARBA" id="ARBA00051833"/>
    </source>
</evidence>
<protein>
    <recommendedName>
        <fullName evidence="21">Alpha-N-acetylgalactosaminide alpha-2,6-sialyltransferase 6</fullName>
    </recommendedName>
    <alternativeName>
        <fullName evidence="22">GalNAc alpha-2,6-sialyltransferase VI</fullName>
    </alternativeName>
    <alternativeName>
        <fullName evidence="23">ST6GalNAc VI</fullName>
    </alternativeName>
    <alternativeName>
        <fullName evidence="24">Sialyltransferase 7F</fullName>
    </alternativeName>
</protein>
<dbReference type="Proteomes" id="UP000314982">
    <property type="component" value="Unassembled WGS sequence"/>
</dbReference>
<evidence type="ECO:0000256" key="2">
    <source>
        <dbReference type="ARBA" id="ARBA00006003"/>
    </source>
</evidence>
<dbReference type="InterPro" id="IPR038578">
    <property type="entry name" value="GT29-like_sf"/>
</dbReference>
<dbReference type="PANTHER" id="PTHR45906:SF6">
    <property type="entry name" value="ALPHA-N-ACETYLGALACTOSAMINIDE ALPHA-2,6-SIALYLTRANSFERASE 6"/>
    <property type="match status" value="1"/>
</dbReference>
<keyword evidence="3" id="KW-0328">Glycosyltransferase</keyword>
<evidence type="ECO:0000256" key="15">
    <source>
        <dbReference type="ARBA" id="ARBA00050681"/>
    </source>
</evidence>
<evidence type="ECO:0000256" key="21">
    <source>
        <dbReference type="ARBA" id="ARBA00074915"/>
    </source>
</evidence>
<dbReference type="GO" id="GO:0009988">
    <property type="term" value="P:cell-cell recognition"/>
    <property type="evidence" value="ECO:0007669"/>
    <property type="project" value="UniProtKB-ARBA"/>
</dbReference>
<evidence type="ECO:0000256" key="17">
    <source>
        <dbReference type="ARBA" id="ARBA00051590"/>
    </source>
</evidence>
<evidence type="ECO:0000256" key="1">
    <source>
        <dbReference type="ARBA" id="ARBA00004323"/>
    </source>
</evidence>
<evidence type="ECO:0000256" key="19">
    <source>
        <dbReference type="ARBA" id="ARBA00051886"/>
    </source>
</evidence>
<evidence type="ECO:0000313" key="27">
    <source>
        <dbReference type="Proteomes" id="UP000314982"/>
    </source>
</evidence>
<comment type="catalytic activity">
    <reaction evidence="20">
        <text>3-O-[alpha-Neu5Ac-(2-&gt;3)-beta-D-Gal-(1-&gt;3)-alpha-D-GalNAc]-L-Ser-[protein] + CMP-N-acetyl-beta-neuraminate = a 3-O-{alpha-Neu5Ac-(2-&gt;3)-beta-D-Gal-(1-&gt;3)-[alpha-Neu5Ac-(2-&gt;6)]-alpha-D-GalNAc}-L-seryl-[protein] + CMP + H(+)</text>
        <dbReference type="Rhea" id="RHEA:65280"/>
        <dbReference type="Rhea" id="RHEA-COMP:16760"/>
        <dbReference type="Rhea" id="RHEA-COMP:16761"/>
        <dbReference type="ChEBI" id="CHEBI:15378"/>
        <dbReference type="ChEBI" id="CHEBI:57812"/>
        <dbReference type="ChEBI" id="CHEBI:60377"/>
        <dbReference type="ChEBI" id="CHEBI:156395"/>
        <dbReference type="ChEBI" id="CHEBI:156397"/>
    </reaction>
    <physiologicalReaction direction="left-to-right" evidence="20">
        <dbReference type="Rhea" id="RHEA:65281"/>
    </physiologicalReaction>
</comment>
<keyword evidence="4" id="KW-0808">Transferase</keyword>
<comment type="similarity">
    <text evidence="2">Belongs to the glycosyltransferase 29 family.</text>
</comment>
<comment type="catalytic activity">
    <reaction evidence="19">
        <text>a ganglioside GD1a (d18:1(4E)) + CMP-N-acetyl-beta-neuraminate = a ganglioside GT1aalpha (d18:1(4E)) + CMP + H(+)</text>
        <dbReference type="Rhea" id="RHEA:41972"/>
        <dbReference type="ChEBI" id="CHEBI:15378"/>
        <dbReference type="ChEBI" id="CHEBI:57812"/>
        <dbReference type="ChEBI" id="CHEBI:60377"/>
        <dbReference type="ChEBI" id="CHEBI:78445"/>
        <dbReference type="ChEBI" id="CHEBI:78571"/>
    </reaction>
    <physiologicalReaction direction="left-to-right" evidence="19">
        <dbReference type="Rhea" id="RHEA:41973"/>
    </physiologicalReaction>
</comment>
<sequence length="355" mass="40652">MQEWIRDKSLNILEWPRHFLLCHYEQGQQSQKMVIFGAIFLLMTLLILYSSNSGNDISPLYSPFRASTPHHAIKVTDLKKWAGKEGYVAVYGNKNMTLHCHHCALVTSSSHVLGSGAGPEIDRTQCVIRMNDAPTTGFERDVGNRTTLRVVAHSSVFRVVRRPTEFLNRTDHKANSAVIFWGPPTKIGREAKGTLYRLIQRVSMTYSNLSSFTITPSKMHKFDTLFQKETGRDRAKSQSWLSTGWFTMVIAIEMCDNIKVYGMVPPSHCGSLTKTFGPKRCTVKQRGEHSTVCGKKPQPKKMPYHYYKPRGPEECVTYLQNEKGRKGPHHRFITEKQVFAHWAKQYNITFTHPTW</sequence>
<keyword evidence="11 25" id="KW-0472">Membrane</keyword>
<evidence type="ECO:0000256" key="5">
    <source>
        <dbReference type="ARBA" id="ARBA00022692"/>
    </source>
</evidence>
<evidence type="ECO:0000256" key="25">
    <source>
        <dbReference type="SAM" id="Phobius"/>
    </source>
</evidence>
<evidence type="ECO:0000256" key="8">
    <source>
        <dbReference type="ARBA" id="ARBA00022989"/>
    </source>
</evidence>
<keyword evidence="27" id="KW-1185">Reference proteome</keyword>
<dbReference type="InterPro" id="IPR001675">
    <property type="entry name" value="Glyco_trans_29"/>
</dbReference>